<dbReference type="Proteomes" id="UP000270296">
    <property type="component" value="Unassembled WGS sequence"/>
</dbReference>
<dbReference type="AlphaFoldDB" id="A0A183INR6"/>
<accession>A0A183INR6</accession>
<proteinExistence type="predicted"/>
<dbReference type="WBParaSite" id="SBAD_0000547801-mRNA-1">
    <property type="protein sequence ID" value="SBAD_0000547801-mRNA-1"/>
    <property type="gene ID" value="SBAD_0000547801"/>
</dbReference>
<evidence type="ECO:0000313" key="2">
    <source>
        <dbReference type="Proteomes" id="UP000270296"/>
    </source>
</evidence>
<dbReference type="EMBL" id="UZAM01008872">
    <property type="protein sequence ID" value="VDP06763.1"/>
    <property type="molecule type" value="Genomic_DNA"/>
</dbReference>
<reference evidence="3" key="1">
    <citation type="submission" date="2016-06" db="UniProtKB">
        <authorList>
            <consortium name="WormBaseParasite"/>
        </authorList>
    </citation>
    <scope>IDENTIFICATION</scope>
</reference>
<name>A0A183INR6_9BILA</name>
<keyword evidence="2" id="KW-1185">Reference proteome</keyword>
<protein>
    <submittedName>
        <fullName evidence="3">Secreted protein</fullName>
    </submittedName>
</protein>
<reference evidence="1 2" key="2">
    <citation type="submission" date="2018-11" db="EMBL/GenBank/DDBJ databases">
        <authorList>
            <consortium name="Pathogen Informatics"/>
        </authorList>
    </citation>
    <scope>NUCLEOTIDE SEQUENCE [LARGE SCALE GENOMIC DNA]</scope>
</reference>
<sequence length="121" mass="13733">MMFRSSVWSSSFLGSVVFVQTNDRYLSPLQSDVTQRLALEDRKEVDALGKYAMTLRKGSVECCLALVTRRLVGSMQPRCQRMADGGQRLKSRRSWKIEQFRVSGSGSPATTPIVKHYTLLW</sequence>
<evidence type="ECO:0000313" key="3">
    <source>
        <dbReference type="WBParaSite" id="SBAD_0000547801-mRNA-1"/>
    </source>
</evidence>
<organism evidence="3">
    <name type="scientific">Soboliphyme baturini</name>
    <dbReference type="NCBI Taxonomy" id="241478"/>
    <lineage>
        <taxon>Eukaryota</taxon>
        <taxon>Metazoa</taxon>
        <taxon>Ecdysozoa</taxon>
        <taxon>Nematoda</taxon>
        <taxon>Enoplea</taxon>
        <taxon>Dorylaimia</taxon>
        <taxon>Dioctophymatida</taxon>
        <taxon>Dioctophymatoidea</taxon>
        <taxon>Soboliphymatidae</taxon>
        <taxon>Soboliphyme</taxon>
    </lineage>
</organism>
<evidence type="ECO:0000313" key="1">
    <source>
        <dbReference type="EMBL" id="VDP06763.1"/>
    </source>
</evidence>
<gene>
    <name evidence="1" type="ORF">SBAD_LOCUS5262</name>
</gene>